<reference evidence="2" key="1">
    <citation type="submission" date="2025-08" db="UniProtKB">
        <authorList>
            <consortium name="RefSeq"/>
        </authorList>
    </citation>
    <scope>IDENTIFICATION</scope>
    <source>
        <tissue evidence="2">Gonads</tissue>
    </source>
</reference>
<accession>A0A2R2MTE5</accession>
<sequence length="141" mass="16073">ESFGPLSHITTSQLSQSRLLTLLGEYRKKQLLSLSEEKSRKSPDGKLAEHKSAIESIGRAGLVYPPLEEQVKKGEEQKSKLDFAQKFVRQISREAVVVDRKLTTLYQVWPQIMVSLIQSAVMDMADRKTYMKKCMEDLEKG</sequence>
<organism evidence="1 2">
    <name type="scientific">Lingula anatina</name>
    <name type="common">Brachiopod</name>
    <name type="synonym">Lingula unguis</name>
    <dbReference type="NCBI Taxonomy" id="7574"/>
    <lineage>
        <taxon>Eukaryota</taxon>
        <taxon>Metazoa</taxon>
        <taxon>Spiralia</taxon>
        <taxon>Lophotrochozoa</taxon>
        <taxon>Brachiopoda</taxon>
        <taxon>Linguliformea</taxon>
        <taxon>Lingulata</taxon>
        <taxon>Lingulida</taxon>
        <taxon>Linguloidea</taxon>
        <taxon>Lingulidae</taxon>
        <taxon>Lingula</taxon>
    </lineage>
</organism>
<dbReference type="AlphaFoldDB" id="A0A2R2MTE5"/>
<dbReference type="InParanoid" id="A0A2R2MTE5"/>
<evidence type="ECO:0000313" key="1">
    <source>
        <dbReference type="Proteomes" id="UP000085678"/>
    </source>
</evidence>
<evidence type="ECO:0000313" key="2">
    <source>
        <dbReference type="RefSeq" id="XP_023933536.1"/>
    </source>
</evidence>
<feature type="non-terminal residue" evidence="2">
    <location>
        <position position="1"/>
    </location>
</feature>
<dbReference type="STRING" id="7574.A0A2R2MTE5"/>
<proteinExistence type="predicted"/>
<dbReference type="OrthoDB" id="1939344at2759"/>
<dbReference type="Proteomes" id="UP000085678">
    <property type="component" value="Unplaced"/>
</dbReference>
<name>A0A2R2MTE5_LINAN</name>
<gene>
    <name evidence="2" type="primary">LOC112042726</name>
</gene>
<dbReference type="RefSeq" id="XP_023933536.1">
    <property type="nucleotide sequence ID" value="XM_024077768.1"/>
</dbReference>
<keyword evidence="1" id="KW-1185">Reference proteome</keyword>
<dbReference type="KEGG" id="lak:112042726"/>
<protein>
    <submittedName>
        <fullName evidence="2">Leucine-rich repeat-containing protein 49-like</fullName>
    </submittedName>
</protein>
<dbReference type="GeneID" id="112042726"/>